<feature type="region of interest" description="Disordered" evidence="1">
    <location>
        <begin position="136"/>
        <end position="184"/>
    </location>
</feature>
<feature type="compositionally biased region" description="Basic and acidic residues" evidence="1">
    <location>
        <begin position="136"/>
        <end position="145"/>
    </location>
</feature>
<sequence>MREREIAATRSSLSRDLDELSDKVSPSRVVHRRTEAAKGKLTSVRDKVMGSASDAQHRAASATGSVGDSVSGTAQQAVGTVQSKTEGNPLVAGAVAFGAGMLLSSLLPASARETQAAQRAVDAAKDSGLVDEAKAAGQEMKDHLQDSAQQAAEEIKSTGADAAQHVKEEGQSSAETVKSEAQSG</sequence>
<feature type="compositionally biased region" description="Basic and acidic residues" evidence="1">
    <location>
        <begin position="1"/>
        <end position="22"/>
    </location>
</feature>
<comment type="caution">
    <text evidence="2">The sequence shown here is derived from an EMBL/GenBank/DDBJ whole genome shotgun (WGS) entry which is preliminary data.</text>
</comment>
<dbReference type="Proteomes" id="UP000530424">
    <property type="component" value="Unassembled WGS sequence"/>
</dbReference>
<dbReference type="AlphaFoldDB" id="A0A853C900"/>
<evidence type="ECO:0000313" key="3">
    <source>
        <dbReference type="Proteomes" id="UP000530424"/>
    </source>
</evidence>
<feature type="region of interest" description="Disordered" evidence="1">
    <location>
        <begin position="1"/>
        <end position="72"/>
    </location>
</feature>
<gene>
    <name evidence="2" type="ORF">HNR19_003391</name>
</gene>
<dbReference type="EMBL" id="JACCFP010000001">
    <property type="protein sequence ID" value="NYJ02693.1"/>
    <property type="molecule type" value="Genomic_DNA"/>
</dbReference>
<feature type="compositionally biased region" description="Polar residues" evidence="1">
    <location>
        <begin position="62"/>
        <end position="72"/>
    </location>
</feature>
<dbReference type="InterPro" id="IPR022062">
    <property type="entry name" value="DUF3618"/>
</dbReference>
<evidence type="ECO:0000313" key="2">
    <source>
        <dbReference type="EMBL" id="NYJ02693.1"/>
    </source>
</evidence>
<feature type="compositionally biased region" description="Polar residues" evidence="1">
    <location>
        <begin position="171"/>
        <end position="184"/>
    </location>
</feature>
<reference evidence="2 3" key="1">
    <citation type="submission" date="2020-07" db="EMBL/GenBank/DDBJ databases">
        <title>Sequencing the genomes of 1000 actinobacteria strains.</title>
        <authorList>
            <person name="Klenk H.-P."/>
        </authorList>
    </citation>
    <scope>NUCLEOTIDE SEQUENCE [LARGE SCALE GENOMIC DNA]</scope>
    <source>
        <strain evidence="2 3">DSM 103833</strain>
    </source>
</reference>
<evidence type="ECO:0000256" key="1">
    <source>
        <dbReference type="SAM" id="MobiDB-lite"/>
    </source>
</evidence>
<protein>
    <submittedName>
        <fullName evidence="2">ElaB/YqjD/DUF883 family membrane-anchored ribosome-binding protein</fullName>
    </submittedName>
</protein>
<accession>A0A853C900</accession>
<proteinExistence type="predicted"/>
<dbReference type="Pfam" id="PF12277">
    <property type="entry name" value="DUF3618"/>
    <property type="match status" value="1"/>
</dbReference>
<dbReference type="RefSeq" id="WP_179669028.1">
    <property type="nucleotide sequence ID" value="NZ_JACCFP010000001.1"/>
</dbReference>
<organism evidence="2 3">
    <name type="scientific">Nocardioides thalensis</name>
    <dbReference type="NCBI Taxonomy" id="1914755"/>
    <lineage>
        <taxon>Bacteria</taxon>
        <taxon>Bacillati</taxon>
        <taxon>Actinomycetota</taxon>
        <taxon>Actinomycetes</taxon>
        <taxon>Propionibacteriales</taxon>
        <taxon>Nocardioidaceae</taxon>
        <taxon>Nocardioides</taxon>
    </lineage>
</organism>
<feature type="compositionally biased region" description="Basic and acidic residues" evidence="1">
    <location>
        <begin position="32"/>
        <end position="48"/>
    </location>
</feature>
<name>A0A853C900_9ACTN</name>
<keyword evidence="3" id="KW-1185">Reference proteome</keyword>